<evidence type="ECO:0000313" key="1">
    <source>
        <dbReference type="EMBL" id="KAI5323278.1"/>
    </source>
</evidence>
<organism evidence="1 2">
    <name type="scientific">Prunus dulcis</name>
    <name type="common">Almond</name>
    <name type="synonym">Amygdalus dulcis</name>
    <dbReference type="NCBI Taxonomy" id="3755"/>
    <lineage>
        <taxon>Eukaryota</taxon>
        <taxon>Viridiplantae</taxon>
        <taxon>Streptophyta</taxon>
        <taxon>Embryophyta</taxon>
        <taxon>Tracheophyta</taxon>
        <taxon>Spermatophyta</taxon>
        <taxon>Magnoliopsida</taxon>
        <taxon>eudicotyledons</taxon>
        <taxon>Gunneridae</taxon>
        <taxon>Pentapetalae</taxon>
        <taxon>rosids</taxon>
        <taxon>fabids</taxon>
        <taxon>Rosales</taxon>
        <taxon>Rosaceae</taxon>
        <taxon>Amygdaloideae</taxon>
        <taxon>Amygdaleae</taxon>
        <taxon>Prunus</taxon>
    </lineage>
</organism>
<protein>
    <submittedName>
        <fullName evidence="1">Uncharacterized protein</fullName>
    </submittedName>
</protein>
<accession>A0AAD4VEY6</accession>
<comment type="caution">
    <text evidence="1">The sequence shown here is derived from an EMBL/GenBank/DDBJ whole genome shotgun (WGS) entry which is preliminary data.</text>
</comment>
<dbReference type="EMBL" id="JAJFAZ020000006">
    <property type="protein sequence ID" value="KAI5323278.1"/>
    <property type="molecule type" value="Genomic_DNA"/>
</dbReference>
<proteinExistence type="predicted"/>
<gene>
    <name evidence="1" type="ORF">L3X38_032350</name>
</gene>
<evidence type="ECO:0000313" key="2">
    <source>
        <dbReference type="Proteomes" id="UP001054821"/>
    </source>
</evidence>
<dbReference type="Proteomes" id="UP001054821">
    <property type="component" value="Chromosome 6"/>
</dbReference>
<name>A0AAD4VEY6_PRUDU</name>
<dbReference type="AlphaFoldDB" id="A0AAD4VEY6"/>
<reference evidence="1 2" key="1">
    <citation type="journal article" date="2022" name="G3 (Bethesda)">
        <title>Whole-genome sequence and methylome profiling of the almond [Prunus dulcis (Mill.) D.A. Webb] cultivar 'Nonpareil'.</title>
        <authorList>
            <person name="D'Amico-Willman K.M."/>
            <person name="Ouma W.Z."/>
            <person name="Meulia T."/>
            <person name="Sideli G.M."/>
            <person name="Gradziel T.M."/>
            <person name="Fresnedo-Ramirez J."/>
        </authorList>
    </citation>
    <scope>NUCLEOTIDE SEQUENCE [LARGE SCALE GENOMIC DNA]</scope>
    <source>
        <strain evidence="1">Clone GOH B32 T37-40</strain>
    </source>
</reference>
<sequence>MNPFEEKRSTAKQRIATVGGWLGYKFHGLKPTPFEGSRLVQNLGRNNGCWYFVWCDPEMPLHEKALMTSLLRKMRELE</sequence>
<keyword evidence="2" id="KW-1185">Reference proteome</keyword>